<proteinExistence type="inferred from homology"/>
<keyword evidence="5 7" id="KW-1278">Translocase</keyword>
<feature type="domain" description="ABC transporter" evidence="8">
    <location>
        <begin position="6"/>
        <end position="237"/>
    </location>
</feature>
<dbReference type="SUPFAM" id="SSF50331">
    <property type="entry name" value="MOP-like"/>
    <property type="match status" value="1"/>
</dbReference>
<dbReference type="GO" id="GO:0005524">
    <property type="term" value="F:ATP binding"/>
    <property type="evidence" value="ECO:0007669"/>
    <property type="project" value="UniProtKB-KW"/>
</dbReference>
<evidence type="ECO:0000256" key="6">
    <source>
        <dbReference type="ARBA" id="ARBA00023136"/>
    </source>
</evidence>
<keyword evidence="3 7" id="KW-0547">Nucleotide-binding</keyword>
<dbReference type="GO" id="GO:0043190">
    <property type="term" value="C:ATP-binding cassette (ABC) transporter complex"/>
    <property type="evidence" value="ECO:0007669"/>
    <property type="project" value="InterPro"/>
</dbReference>
<evidence type="ECO:0000256" key="5">
    <source>
        <dbReference type="ARBA" id="ARBA00022967"/>
    </source>
</evidence>
<dbReference type="Proteomes" id="UP000035489">
    <property type="component" value="Unassembled WGS sequence"/>
</dbReference>
<dbReference type="InterPro" id="IPR050093">
    <property type="entry name" value="ABC_SmlMolc_Importer"/>
</dbReference>
<dbReference type="PANTHER" id="PTHR42781:SF4">
    <property type="entry name" value="SPERMIDINE_PUTRESCINE IMPORT ATP-BINDING PROTEIN POTA"/>
    <property type="match status" value="1"/>
</dbReference>
<evidence type="ECO:0000256" key="7">
    <source>
        <dbReference type="RuleBase" id="RU364083"/>
    </source>
</evidence>
<organism evidence="9 10">
    <name type="scientific">Microvirga vignae</name>
    <dbReference type="NCBI Taxonomy" id="1225564"/>
    <lineage>
        <taxon>Bacteria</taxon>
        <taxon>Pseudomonadati</taxon>
        <taxon>Pseudomonadota</taxon>
        <taxon>Alphaproteobacteria</taxon>
        <taxon>Hyphomicrobiales</taxon>
        <taxon>Methylobacteriaceae</taxon>
        <taxon>Microvirga</taxon>
    </lineage>
</organism>
<dbReference type="InterPro" id="IPR008995">
    <property type="entry name" value="Mo/tungstate-bd_C_term_dom"/>
</dbReference>
<dbReference type="SMART" id="SM00382">
    <property type="entry name" value="AAA"/>
    <property type="match status" value="1"/>
</dbReference>
<dbReference type="InterPro" id="IPR027417">
    <property type="entry name" value="P-loop_NTPase"/>
</dbReference>
<dbReference type="PATRIC" id="fig|1225564.3.peg.6716"/>
<evidence type="ECO:0000256" key="4">
    <source>
        <dbReference type="ARBA" id="ARBA00022840"/>
    </source>
</evidence>
<dbReference type="Pfam" id="PF08402">
    <property type="entry name" value="TOBE_2"/>
    <property type="match status" value="1"/>
</dbReference>
<dbReference type="GO" id="GO:0016887">
    <property type="term" value="F:ATP hydrolysis activity"/>
    <property type="evidence" value="ECO:0007669"/>
    <property type="project" value="InterPro"/>
</dbReference>
<comment type="similarity">
    <text evidence="7">Belongs to the ABC transporter superfamily. Spermidine/putrescine importer (TC 3.A.1.11.1) family.</text>
</comment>
<dbReference type="Gene3D" id="2.40.50.100">
    <property type="match status" value="1"/>
</dbReference>
<comment type="caution">
    <text evidence="9">The sequence shown here is derived from an EMBL/GenBank/DDBJ whole genome shotgun (WGS) entry which is preliminary data.</text>
</comment>
<accession>A0A0H1R5G5</accession>
<dbReference type="InterPro" id="IPR003593">
    <property type="entry name" value="AAA+_ATPase"/>
</dbReference>
<evidence type="ECO:0000256" key="1">
    <source>
        <dbReference type="ARBA" id="ARBA00022448"/>
    </source>
</evidence>
<dbReference type="AlphaFoldDB" id="A0A0H1R5G5"/>
<evidence type="ECO:0000313" key="10">
    <source>
        <dbReference type="Proteomes" id="UP000035489"/>
    </source>
</evidence>
<dbReference type="SUPFAM" id="SSF52540">
    <property type="entry name" value="P-loop containing nucleoside triphosphate hydrolases"/>
    <property type="match status" value="1"/>
</dbReference>
<evidence type="ECO:0000313" key="9">
    <source>
        <dbReference type="EMBL" id="KLK90470.1"/>
    </source>
</evidence>
<protein>
    <recommendedName>
        <fullName evidence="7">Spermidine/putrescine import ATP-binding protein PotA</fullName>
        <ecNumber evidence="7">7.6.2.11</ecNumber>
    </recommendedName>
</protein>
<comment type="subunit">
    <text evidence="7">The complex is composed of two ATP-binding proteins (PotA), two transmembrane proteins (PotB and PotC) and a solute-binding protein (PotD).</text>
</comment>
<dbReference type="InterPro" id="IPR003439">
    <property type="entry name" value="ABC_transporter-like_ATP-bd"/>
</dbReference>
<keyword evidence="1 7" id="KW-0813">Transport</keyword>
<keyword evidence="2 7" id="KW-1003">Cell membrane</keyword>
<dbReference type="EMBL" id="LCYG01000084">
    <property type="protein sequence ID" value="KLK90470.1"/>
    <property type="molecule type" value="Genomic_DNA"/>
</dbReference>
<dbReference type="PROSITE" id="PS00211">
    <property type="entry name" value="ABC_TRANSPORTER_1"/>
    <property type="match status" value="1"/>
</dbReference>
<comment type="catalytic activity">
    <reaction evidence="7">
        <text>ATP + H2O + polyamine-[polyamine-binding protein]Side 1 = ADP + phosphate + polyamineSide 2 + [polyamine-binding protein]Side 1.</text>
        <dbReference type="EC" id="7.6.2.11"/>
    </reaction>
</comment>
<dbReference type="FunFam" id="3.40.50.300:FF:000425">
    <property type="entry name" value="Probable ABC transporter, ATP-binding subunit"/>
    <property type="match status" value="1"/>
</dbReference>
<dbReference type="PROSITE" id="PS50893">
    <property type="entry name" value="ABC_TRANSPORTER_2"/>
    <property type="match status" value="1"/>
</dbReference>
<dbReference type="Gene3D" id="3.40.50.300">
    <property type="entry name" value="P-loop containing nucleotide triphosphate hydrolases"/>
    <property type="match status" value="1"/>
</dbReference>
<evidence type="ECO:0000256" key="2">
    <source>
        <dbReference type="ARBA" id="ARBA00022475"/>
    </source>
</evidence>
<dbReference type="PANTHER" id="PTHR42781">
    <property type="entry name" value="SPERMIDINE/PUTRESCINE IMPORT ATP-BINDING PROTEIN POTA"/>
    <property type="match status" value="1"/>
</dbReference>
<keyword evidence="4 7" id="KW-0067">ATP-binding</keyword>
<dbReference type="InterPro" id="IPR013611">
    <property type="entry name" value="Transp-assoc_OB_typ2"/>
</dbReference>
<name>A0A0H1R5G5_9HYPH</name>
<dbReference type="GO" id="GO:0015697">
    <property type="term" value="P:quaternary ammonium group transport"/>
    <property type="evidence" value="ECO:0007669"/>
    <property type="project" value="UniProtKB-ARBA"/>
</dbReference>
<dbReference type="InterPro" id="IPR005893">
    <property type="entry name" value="PotA-like"/>
</dbReference>
<dbReference type="EC" id="7.6.2.11" evidence="7"/>
<reference evidence="9 10" key="1">
    <citation type="submission" date="2015-05" db="EMBL/GenBank/DDBJ databases">
        <title>Draft genome sequence of Microvirga vignae strain BR3299, a novel nitrogen fixing bacteria isolated from Brazil semi-aired region.</title>
        <authorList>
            <person name="Zilli J.E."/>
            <person name="Passos S.R."/>
            <person name="Leite J."/>
            <person name="Baldani J.I."/>
            <person name="Xavier G.R."/>
            <person name="Rumjaneck N.G."/>
            <person name="Simoes-Araujo J.L."/>
        </authorList>
    </citation>
    <scope>NUCLEOTIDE SEQUENCE [LARGE SCALE GENOMIC DNA]</scope>
    <source>
        <strain evidence="9 10">BR3299</strain>
    </source>
</reference>
<dbReference type="GO" id="GO:0015417">
    <property type="term" value="F:ABC-type polyamine transporter activity"/>
    <property type="evidence" value="ECO:0007669"/>
    <property type="project" value="UniProtKB-EC"/>
</dbReference>
<gene>
    <name evidence="7" type="primary">potA</name>
    <name evidence="9" type="ORF">AA309_25715</name>
</gene>
<keyword evidence="6 7" id="KW-0472">Membrane</keyword>
<dbReference type="InterPro" id="IPR017871">
    <property type="entry name" value="ABC_transporter-like_CS"/>
</dbReference>
<keyword evidence="10" id="KW-1185">Reference proteome</keyword>
<comment type="function">
    <text evidence="7">Part of the ABC transporter complex PotABCD involved in spermidine/putrescine import. Responsible for energy coupling to the transport system.</text>
</comment>
<dbReference type="OrthoDB" id="9802264at2"/>
<dbReference type="Pfam" id="PF00005">
    <property type="entry name" value="ABC_tran"/>
    <property type="match status" value="1"/>
</dbReference>
<evidence type="ECO:0000256" key="3">
    <source>
        <dbReference type="ARBA" id="ARBA00022741"/>
    </source>
</evidence>
<dbReference type="NCBIfam" id="TIGR01187">
    <property type="entry name" value="potA"/>
    <property type="match status" value="1"/>
</dbReference>
<dbReference type="STRING" id="1225564.AA309_25715"/>
<evidence type="ECO:0000259" key="8">
    <source>
        <dbReference type="PROSITE" id="PS50893"/>
    </source>
</evidence>
<sequence length="377" mass="41687">MCMSYLSLIDVEKTYASSAPAVRNVFLEIERGEFVTFLGPSGSGKTTTLSMVAGFILPSSGRIEVGGKDITHVPPHQRNIGMVFQDYSLFPHMTVEENVAFPLRMRGMSKKNITSRVGEALEIVGLSGFGHRLPVQLSGGQQQRVAIARAIVYRPAILLMDEPLGALDRLLRDRLQLEIKQIQREMGITTLYVTHDQSEALTMSDRICVFNEGEIVQIGTPSSIYEKPSNVFVAGFVGESNFLECRVLTRKSDTPDNTYVLGFLNSASVRVKSERDLPVHGEAIAVVRPEHIRVEPTSVQPQTTEVAFQATIRDIIYRGESSSLQAILPSGQIVTARIPSRSVSLSPNQQIHLVWETRDMVLLPNDKRPEAVIEAAE</sequence>